<dbReference type="SUPFAM" id="SSF48208">
    <property type="entry name" value="Six-hairpin glycosidases"/>
    <property type="match status" value="1"/>
</dbReference>
<organism evidence="2 3">
    <name type="scientific">Niastella caeni</name>
    <dbReference type="NCBI Taxonomy" id="2569763"/>
    <lineage>
        <taxon>Bacteria</taxon>
        <taxon>Pseudomonadati</taxon>
        <taxon>Bacteroidota</taxon>
        <taxon>Chitinophagia</taxon>
        <taxon>Chitinophagales</taxon>
        <taxon>Chitinophagaceae</taxon>
        <taxon>Niastella</taxon>
    </lineage>
</organism>
<comment type="caution">
    <text evidence="2">The sequence shown here is derived from an EMBL/GenBank/DDBJ whole genome shotgun (WGS) entry which is preliminary data.</text>
</comment>
<dbReference type="InterPro" id="IPR054491">
    <property type="entry name" value="MGH1-like_GH"/>
</dbReference>
<dbReference type="PANTHER" id="PTHR10412:SF10">
    <property type="entry name" value="GLYCOSYL HYDROLASE FAMILY 63 C-TERMINAL DOMAIN-CONTAINING PROTEIN"/>
    <property type="match status" value="1"/>
</dbReference>
<dbReference type="InterPro" id="IPR004888">
    <property type="entry name" value="Glycoside_hydrolase_63"/>
</dbReference>
<protein>
    <submittedName>
        <fullName evidence="2">Glucosidase</fullName>
    </submittedName>
</protein>
<reference evidence="2 3" key="1">
    <citation type="submission" date="2019-04" db="EMBL/GenBank/DDBJ databases">
        <title>Niastella caeni sp. nov., isolated from activated sludge.</title>
        <authorList>
            <person name="Sheng M."/>
        </authorList>
    </citation>
    <scope>NUCLEOTIDE SEQUENCE [LARGE SCALE GENOMIC DNA]</scope>
    <source>
        <strain evidence="2 3">HX-2-15</strain>
    </source>
</reference>
<evidence type="ECO:0000259" key="1">
    <source>
        <dbReference type="Pfam" id="PF22422"/>
    </source>
</evidence>
<dbReference type="Gene3D" id="1.50.10.10">
    <property type="match status" value="1"/>
</dbReference>
<dbReference type="GO" id="GO:0009311">
    <property type="term" value="P:oligosaccharide metabolic process"/>
    <property type="evidence" value="ECO:0007669"/>
    <property type="project" value="InterPro"/>
</dbReference>
<dbReference type="OrthoDB" id="9781878at2"/>
<sequence length="875" mass="102072">MNQEQKRLHQPHWKRWGSYVSDRQWGTVREDYSANGDAWNFTTHDMARSKAWRWGEEGIAGISDDKQLLCFALAFWNKRDACVKERYFGLNNQQGNHGEDVKELYYYLDATPTHSYMKMLYKYPQQEYPYEWLIQENARRSRLEPEFELIDTGIFNEDNYFDVYTEYAKAGTDDILIKITIHNRSKEDASLHVLPTVWFRNTWAWGRHDYKPALYKNSDHSIRIEHEKLAVSELYFEGDGEMLFCENETNTQRLYNYDNRQPYPKDGIVDHLIHGKRSVNPGMLGTKAAINYELTIAAGSSHTIRLRLCDHETSDAFVDFEALFNQRLAEADAFYADQQQHITNEDERRIHRQAIAGMLWNKQFYSYKVQQWLDGDPATPPPPPQRWQGRNNDWKQLNNEHIISVPDKWEFPWYAAWDLGFHCVTIGMVDPDFAKQQLQMLTEEWFMHPSGMLPAYEWSLGDANPPIHAGAVFRIFRLDAKAKGVKDFEFLESIFHKLLINFTWWVNRKDKEDNNIFEGGFLGLDNIGVFDRSAPLPEGVIAEQADGTSWMAMYALNMLHISLELATHNKAYTGMATKFFEHFLYIAGAMANMGKNHTGLWDEEDEFYYDQVRVKNHQVVKLKVKSMVGLIPLFAVEVITKETLDNNPVFAERMNWFLRHRPDLALLVSRWYEEGKQDTHLLGLLGGHRIKRLLSHMLDETQFLSDYGVRSLSRQYAQHPYNIKLNGVEMSVPYVPGDSDCDMYGGNSNWRGPVWMPMNFLIIESLRKYHFYYSDDFKIEYPTASGHYLTLKEVGTEIANRLLAIFLRNEQGKRPVFGDNDKLQNDPHFRDHLLFHEYFHGDNGRGLGASHQTGWTGLIANLIVMKNSPIADLKI</sequence>
<accession>A0A4S8HVF3</accession>
<dbReference type="InterPro" id="IPR012341">
    <property type="entry name" value="6hp_glycosidase-like_sf"/>
</dbReference>
<feature type="domain" description="Mannosylglycerate hydrolase MGH1-like glycoside hydrolase" evidence="1">
    <location>
        <begin position="683"/>
        <end position="853"/>
    </location>
</feature>
<name>A0A4S8HVF3_9BACT</name>
<evidence type="ECO:0000313" key="2">
    <source>
        <dbReference type="EMBL" id="THU39613.1"/>
    </source>
</evidence>
<feature type="domain" description="Mannosylglycerate hydrolase MGH1-like glycoside hydrolase" evidence="1">
    <location>
        <begin position="412"/>
        <end position="514"/>
    </location>
</feature>
<dbReference type="Pfam" id="PF22422">
    <property type="entry name" value="MGH1-like_GH"/>
    <property type="match status" value="2"/>
</dbReference>
<dbReference type="AlphaFoldDB" id="A0A4S8HVF3"/>
<dbReference type="InterPro" id="IPR008928">
    <property type="entry name" value="6-hairpin_glycosidase_sf"/>
</dbReference>
<proteinExistence type="predicted"/>
<gene>
    <name evidence="2" type="ORF">FAM09_14020</name>
</gene>
<dbReference type="RefSeq" id="WP_136577745.1">
    <property type="nucleotide sequence ID" value="NZ_STFF01000003.1"/>
</dbReference>
<dbReference type="GO" id="GO:0004573">
    <property type="term" value="F:Glc3Man9GlcNAc2 oligosaccharide glucosidase activity"/>
    <property type="evidence" value="ECO:0007669"/>
    <property type="project" value="InterPro"/>
</dbReference>
<keyword evidence="3" id="KW-1185">Reference proteome</keyword>
<dbReference type="PANTHER" id="PTHR10412">
    <property type="entry name" value="MANNOSYL-OLIGOSACCHARIDE GLUCOSIDASE"/>
    <property type="match status" value="1"/>
</dbReference>
<dbReference type="Proteomes" id="UP000306918">
    <property type="component" value="Unassembled WGS sequence"/>
</dbReference>
<evidence type="ECO:0000313" key="3">
    <source>
        <dbReference type="Proteomes" id="UP000306918"/>
    </source>
</evidence>
<dbReference type="EMBL" id="STFF01000003">
    <property type="protein sequence ID" value="THU39613.1"/>
    <property type="molecule type" value="Genomic_DNA"/>
</dbReference>